<name>A0A2N8KM48_9BURK</name>
<comment type="caution">
    <text evidence="1">The sequence shown here is derived from an EMBL/GenBank/DDBJ whole genome shotgun (WGS) entry which is preliminary data.</text>
</comment>
<sequence length="287" mass="31022">MTFIKRRIDVTISLGEGKFGDTKGPDVTLSGYRVSAAVVAYTADVQSQLQLRIFGLSQDMMNKLTSIGPVMTERRGRNRIRVEAGDERNTLSTLYEGDIDQAWADYNQAPEVAFNVVALSAAGKAIKPVPPRSYRGATSVSVVMRDIAASMELAFQNNGVDVMLSNPYFPGTDVDQLRACARAARVSYTIERGILAIWPADGKRVDPPIEVSPEVNLIGYPTFTGGGIACNLLYTPDVGMGRSVQVTSSIEAAHGEWAIVGVVHQLESEVPGGVWTSQILCRRIVNG</sequence>
<dbReference type="InterPro" id="IPR054496">
    <property type="entry name" value="E217_GP41"/>
</dbReference>
<accession>A0A2N8KM48</accession>
<gene>
    <name evidence="1" type="ORF">C1I89_10085</name>
</gene>
<dbReference type="EMBL" id="POQS01000002">
    <property type="protein sequence ID" value="PND34525.1"/>
    <property type="molecule type" value="Genomic_DNA"/>
</dbReference>
<evidence type="ECO:0000313" key="1">
    <source>
        <dbReference type="EMBL" id="PND34525.1"/>
    </source>
</evidence>
<dbReference type="Pfam" id="PF22759">
    <property type="entry name" value="E217_GP41"/>
    <property type="match status" value="1"/>
</dbReference>
<proteinExistence type="predicted"/>
<reference evidence="1 2" key="1">
    <citation type="submission" date="2018-01" db="EMBL/GenBank/DDBJ databases">
        <title>The draft genome of an aniline degradation strain ANB-1.</title>
        <authorList>
            <person name="Zhang L."/>
            <person name="Jiang J."/>
        </authorList>
    </citation>
    <scope>NUCLEOTIDE SEQUENCE [LARGE SCALE GENOMIC DNA]</scope>
    <source>
        <strain evidence="1 2">ANB-1</strain>
    </source>
</reference>
<dbReference type="RefSeq" id="WP_102772589.1">
    <property type="nucleotide sequence ID" value="NZ_POQS01000002.1"/>
</dbReference>
<dbReference type="AlphaFoldDB" id="A0A2N8KM48"/>
<organism evidence="1 2">
    <name type="scientific">Achromobacter pulmonis</name>
    <dbReference type="NCBI Taxonomy" id="1389932"/>
    <lineage>
        <taxon>Bacteria</taxon>
        <taxon>Pseudomonadati</taxon>
        <taxon>Pseudomonadota</taxon>
        <taxon>Betaproteobacteria</taxon>
        <taxon>Burkholderiales</taxon>
        <taxon>Alcaligenaceae</taxon>
        <taxon>Achromobacter</taxon>
    </lineage>
</organism>
<dbReference type="Proteomes" id="UP000235994">
    <property type="component" value="Unassembled WGS sequence"/>
</dbReference>
<evidence type="ECO:0000313" key="2">
    <source>
        <dbReference type="Proteomes" id="UP000235994"/>
    </source>
</evidence>
<protein>
    <submittedName>
        <fullName evidence="1">Uncharacterized protein</fullName>
    </submittedName>
</protein>
<keyword evidence="2" id="KW-1185">Reference proteome</keyword>